<gene>
    <name evidence="1" type="ORF">SAMN04487928_12010</name>
</gene>
<dbReference type="RefSeq" id="WP_074889426.1">
    <property type="nucleotide sequence ID" value="NZ_FOXO01000020.1"/>
</dbReference>
<accession>A0A1I5W0R8</accession>
<reference evidence="2" key="1">
    <citation type="submission" date="2016-10" db="EMBL/GenBank/DDBJ databases">
        <authorList>
            <person name="Varghese N."/>
            <person name="Submissions S."/>
        </authorList>
    </citation>
    <scope>NUCLEOTIDE SEQUENCE [LARGE SCALE GENOMIC DNA]</scope>
    <source>
        <strain evidence="2">P18</strain>
    </source>
</reference>
<sequence length="584" mass="67709">MNLPKFMRAVDTELESMSEQELKSCLRELARTLPENDRTHFLSIIDNRSGIVKRDSDEEKLLKKKVEDIISVLEEIGEGERCLASEYNEEWDDWYNSDDDEVFFSDPEKIVPDFITAIRLIHECVDTESYTEGYKLAKVLSSISIFADGDWDDYCGDPLGIKDLYEHELIVGPFDKLVAESLYLTYMAKESRARASEIYTMMGNFDCNDLRLEDVMQIGNHSLPEFNTFLSDWITLIGAHNDWRTKRLLKEAVSMIQDEYQALNVARTHAVTHPELFKQILEIGESDADPIKLFRIGTEALDKIPDNLTIRGEIALLTANYAGRINTLPGVELCWLEAFRSDSSVVNYLRIRFLTRVWKDYAKQVEDIIESEYAKTLSRSKSVDTYNREYILNENALYKNDYCTLLFWEKKFDEVFNLGLCEKQRLGWSGTFMKQGLAMFMLILYESEKYQSGLQSMARLAVSGCKLNADDYYKGTCDLEHKDSYSLFMELFTNLKMELDVSEDDKIKWLDKIGKIIEKRVVAIMEAERRNYYGECASFIAAFGEVIESRGQKEAKQSLMMSYKAKYPRRRSFIQALKNYGFRA</sequence>
<dbReference type="AlphaFoldDB" id="A0A1I5W0R8"/>
<evidence type="ECO:0000313" key="1">
    <source>
        <dbReference type="EMBL" id="SFQ13197.1"/>
    </source>
</evidence>
<dbReference type="OrthoDB" id="1656051at2"/>
<name>A0A1I5W0R8_9FIRM</name>
<evidence type="ECO:0000313" key="2">
    <source>
        <dbReference type="Proteomes" id="UP000182624"/>
    </source>
</evidence>
<dbReference type="EMBL" id="FOXO01000020">
    <property type="protein sequence ID" value="SFQ13197.1"/>
    <property type="molecule type" value="Genomic_DNA"/>
</dbReference>
<organism evidence="1 2">
    <name type="scientific">Butyrivibrio proteoclasticus</name>
    <dbReference type="NCBI Taxonomy" id="43305"/>
    <lineage>
        <taxon>Bacteria</taxon>
        <taxon>Bacillati</taxon>
        <taxon>Bacillota</taxon>
        <taxon>Clostridia</taxon>
        <taxon>Lachnospirales</taxon>
        <taxon>Lachnospiraceae</taxon>
        <taxon>Butyrivibrio</taxon>
    </lineage>
</organism>
<protein>
    <submittedName>
        <fullName evidence="1">Uncharacterized protein</fullName>
    </submittedName>
</protein>
<proteinExistence type="predicted"/>
<dbReference type="Proteomes" id="UP000182624">
    <property type="component" value="Unassembled WGS sequence"/>
</dbReference>
<keyword evidence="2" id="KW-1185">Reference proteome</keyword>